<feature type="region of interest" description="Disordered" evidence="1">
    <location>
        <begin position="1"/>
        <end position="39"/>
    </location>
</feature>
<comment type="caution">
    <text evidence="2">The sequence shown here is derived from an EMBL/GenBank/DDBJ whole genome shotgun (WGS) entry which is preliminary data.</text>
</comment>
<dbReference type="AlphaFoldDB" id="A0A822ZH64"/>
<dbReference type="EMBL" id="DUZY01000006">
    <property type="protein sequence ID" value="DAD42376.1"/>
    <property type="molecule type" value="Genomic_DNA"/>
</dbReference>
<keyword evidence="3" id="KW-1185">Reference proteome</keyword>
<reference evidence="2 3" key="1">
    <citation type="journal article" date="2020" name="Mol. Biol. Evol.">
        <title>Distinct Expression and Methylation Patterns for Genes with Different Fates following a Single Whole-Genome Duplication in Flowering Plants.</title>
        <authorList>
            <person name="Shi T."/>
            <person name="Rahmani R.S."/>
            <person name="Gugger P.F."/>
            <person name="Wang M."/>
            <person name="Li H."/>
            <person name="Zhang Y."/>
            <person name="Li Z."/>
            <person name="Wang Q."/>
            <person name="Van de Peer Y."/>
            <person name="Marchal K."/>
            <person name="Chen J."/>
        </authorList>
    </citation>
    <scope>NUCLEOTIDE SEQUENCE [LARGE SCALE GENOMIC DNA]</scope>
    <source>
        <tissue evidence="2">Leaf</tissue>
    </source>
</reference>
<accession>A0A822ZH64</accession>
<evidence type="ECO:0000313" key="2">
    <source>
        <dbReference type="EMBL" id="DAD42376.1"/>
    </source>
</evidence>
<evidence type="ECO:0000256" key="1">
    <source>
        <dbReference type="SAM" id="MobiDB-lite"/>
    </source>
</evidence>
<sequence>MKQHGYPPYATKAKPQQLILSDKKEQGLAGEDGGADGRKRMSRSFSILSISSSGRCAPTTTAVAVVVWEVELAVATIRRRWQRNWQIISNNKLLPFVRGSFCY</sequence>
<evidence type="ECO:0000313" key="3">
    <source>
        <dbReference type="Proteomes" id="UP000607653"/>
    </source>
</evidence>
<protein>
    <submittedName>
        <fullName evidence="2">Uncharacterized protein</fullName>
    </submittedName>
</protein>
<organism evidence="2 3">
    <name type="scientific">Nelumbo nucifera</name>
    <name type="common">Sacred lotus</name>
    <dbReference type="NCBI Taxonomy" id="4432"/>
    <lineage>
        <taxon>Eukaryota</taxon>
        <taxon>Viridiplantae</taxon>
        <taxon>Streptophyta</taxon>
        <taxon>Embryophyta</taxon>
        <taxon>Tracheophyta</taxon>
        <taxon>Spermatophyta</taxon>
        <taxon>Magnoliopsida</taxon>
        <taxon>Proteales</taxon>
        <taxon>Nelumbonaceae</taxon>
        <taxon>Nelumbo</taxon>
    </lineage>
</organism>
<gene>
    <name evidence="2" type="ORF">HUJ06_000606</name>
</gene>
<proteinExistence type="predicted"/>
<dbReference type="Proteomes" id="UP000607653">
    <property type="component" value="Unassembled WGS sequence"/>
</dbReference>
<name>A0A822ZH64_NELNU</name>